<gene>
    <name evidence="1" type="ORF">GALMADRAFT_770093</name>
</gene>
<dbReference type="OrthoDB" id="163438at2759"/>
<sequence length="167" mass="18499">MGNAIPIKLKITLSPIPESEDYIKQFMEKVDADISRLSSNDAVTSAISTLGQVLKLTKTVMDHLSKAHPILNASWAIVSSLYQAVQETDLQDESIRELASTLRELLGTASMVPNLPEIPDTTKVIEEISRQSLQVASLIHEYTKLSWAGRTVRIQMPVDSTLIRTLK</sequence>
<dbReference type="Proteomes" id="UP000027222">
    <property type="component" value="Unassembled WGS sequence"/>
</dbReference>
<reference evidence="2" key="1">
    <citation type="journal article" date="2014" name="Proc. Natl. Acad. Sci. U.S.A.">
        <title>Extensive sampling of basidiomycete genomes demonstrates inadequacy of the white-rot/brown-rot paradigm for wood decay fungi.</title>
        <authorList>
            <person name="Riley R."/>
            <person name="Salamov A.A."/>
            <person name="Brown D.W."/>
            <person name="Nagy L.G."/>
            <person name="Floudas D."/>
            <person name="Held B.W."/>
            <person name="Levasseur A."/>
            <person name="Lombard V."/>
            <person name="Morin E."/>
            <person name="Otillar R."/>
            <person name="Lindquist E.A."/>
            <person name="Sun H."/>
            <person name="LaButti K.M."/>
            <person name="Schmutz J."/>
            <person name="Jabbour D."/>
            <person name="Luo H."/>
            <person name="Baker S.E."/>
            <person name="Pisabarro A.G."/>
            <person name="Walton J.D."/>
            <person name="Blanchette R.A."/>
            <person name="Henrissat B."/>
            <person name="Martin F."/>
            <person name="Cullen D."/>
            <person name="Hibbett D.S."/>
            <person name="Grigoriev I.V."/>
        </authorList>
    </citation>
    <scope>NUCLEOTIDE SEQUENCE [LARGE SCALE GENOMIC DNA]</scope>
    <source>
        <strain evidence="2">CBS 339.88</strain>
    </source>
</reference>
<accession>A0A067SN72</accession>
<keyword evidence="2" id="KW-1185">Reference proteome</keyword>
<evidence type="ECO:0000313" key="2">
    <source>
        <dbReference type="Proteomes" id="UP000027222"/>
    </source>
</evidence>
<dbReference type="HOGENOM" id="CLU_1594662_0_0_1"/>
<dbReference type="AlphaFoldDB" id="A0A067SN72"/>
<proteinExistence type="predicted"/>
<name>A0A067SN72_GALM3</name>
<dbReference type="EMBL" id="KL142389">
    <property type="protein sequence ID" value="KDR72361.1"/>
    <property type="molecule type" value="Genomic_DNA"/>
</dbReference>
<protein>
    <submittedName>
        <fullName evidence="1">Uncharacterized protein</fullName>
    </submittedName>
</protein>
<evidence type="ECO:0000313" key="1">
    <source>
        <dbReference type="EMBL" id="KDR72361.1"/>
    </source>
</evidence>
<organism evidence="1 2">
    <name type="scientific">Galerina marginata (strain CBS 339.88)</name>
    <dbReference type="NCBI Taxonomy" id="685588"/>
    <lineage>
        <taxon>Eukaryota</taxon>
        <taxon>Fungi</taxon>
        <taxon>Dikarya</taxon>
        <taxon>Basidiomycota</taxon>
        <taxon>Agaricomycotina</taxon>
        <taxon>Agaricomycetes</taxon>
        <taxon>Agaricomycetidae</taxon>
        <taxon>Agaricales</taxon>
        <taxon>Agaricineae</taxon>
        <taxon>Strophariaceae</taxon>
        <taxon>Galerina</taxon>
    </lineage>
</organism>